<dbReference type="Gene3D" id="2.60.40.420">
    <property type="entry name" value="Cupredoxins - blue copper proteins"/>
    <property type="match status" value="3"/>
</dbReference>
<proteinExistence type="inferred from homology"/>
<dbReference type="EMBL" id="JANBUO010000959">
    <property type="protein sequence ID" value="KAJ2800573.1"/>
    <property type="molecule type" value="Genomic_DNA"/>
</dbReference>
<protein>
    <submittedName>
        <fullName evidence="7">Ferroxidase fet3</fullName>
    </submittedName>
</protein>
<dbReference type="Pfam" id="PF07731">
    <property type="entry name" value="Cu-oxidase_2"/>
    <property type="match status" value="1"/>
</dbReference>
<feature type="domain" description="Plastocyanin-like" evidence="4">
    <location>
        <begin position="149"/>
        <end position="273"/>
    </location>
</feature>
<dbReference type="PANTHER" id="PTHR11709:SF361">
    <property type="entry name" value="IRON TRANSPORT MULTICOPPER OXIDASE FET3"/>
    <property type="match status" value="1"/>
</dbReference>
<dbReference type="InterPro" id="IPR011707">
    <property type="entry name" value="Cu-oxidase-like_N"/>
</dbReference>
<keyword evidence="2" id="KW-0186">Copper</keyword>
<dbReference type="GO" id="GO:0005507">
    <property type="term" value="F:copper ion binding"/>
    <property type="evidence" value="ECO:0007669"/>
    <property type="project" value="InterPro"/>
</dbReference>
<dbReference type="AlphaFoldDB" id="A0A9W8LT63"/>
<comment type="caution">
    <text evidence="7">The sequence shown here is derived from an EMBL/GenBank/DDBJ whole genome shotgun (WGS) entry which is preliminary data.</text>
</comment>
<gene>
    <name evidence="7" type="primary">FET3_9</name>
    <name evidence="7" type="ORF">H4R20_004011</name>
</gene>
<evidence type="ECO:0000259" key="5">
    <source>
        <dbReference type="Pfam" id="PF07731"/>
    </source>
</evidence>
<keyword evidence="3" id="KW-0732">Signal</keyword>
<dbReference type="OrthoDB" id="2121828at2759"/>
<evidence type="ECO:0000259" key="4">
    <source>
        <dbReference type="Pfam" id="PF00394"/>
    </source>
</evidence>
<feature type="domain" description="Plastocyanin-like" evidence="6">
    <location>
        <begin position="34"/>
        <end position="141"/>
    </location>
</feature>
<accession>A0A9W8LT63</accession>
<evidence type="ECO:0000256" key="3">
    <source>
        <dbReference type="SAM" id="SignalP"/>
    </source>
</evidence>
<dbReference type="Proteomes" id="UP001140094">
    <property type="component" value="Unassembled WGS sequence"/>
</dbReference>
<feature type="signal peptide" evidence="3">
    <location>
        <begin position="1"/>
        <end position="16"/>
    </location>
</feature>
<dbReference type="InterPro" id="IPR011706">
    <property type="entry name" value="Cu-oxidase_C"/>
</dbReference>
<dbReference type="InterPro" id="IPR001117">
    <property type="entry name" value="Cu-oxidase_2nd"/>
</dbReference>
<comment type="similarity">
    <text evidence="1">Belongs to the multicopper oxidase family.</text>
</comment>
<sequence>MRLSTGLLLLFPLVEAKRVVENWDITYVTTNRGLDQPPKRGIGVNGQLPLPVIEAEIGDTLVLNVHNSLDKPTSLHAHGILQYETNYYDGVAMVNSCPIAPGTNFTYEIPLKQSGTYWVHGHTSEENYEGLRAPLVVYDRNDPYPVSKSYLFAVEDWWPLNIGDTLKMMQTPGRRESPFSHPPQTLINGAFGKLTKPIYFEPDQTYRIRLLSMASLPLWEFTMDGHELYIIEVDGVLTKPKLVNVVRMAPAQRVSVLVKAKSSTRVNYQYHINVLKEGVPFISDVFPAQFDGSVIYDPNARISIANSIPSAPLDELSIESLEYEPPLIPDRALFLNLTYGYSEEKVHYQSINLITYQSSLVPSIFSALTTGDRAINPITYGPQTNTHVIKHDEVVELLLWSSTEQSHPIHLHGHVFQIIETGSTNDLTGESRRTVPQSYFSPLKRDTVHIYPGHYAVVRFRANNPGVWNLHCHFDWHMGMGFNKLFVVAPEEMQKNMVIPPSVVEQCHIQGIQTWGNAAGHNTYNYRGAPELPYLTAKNPNHSSLNQAVNASRFFFPY</sequence>
<evidence type="ECO:0000313" key="8">
    <source>
        <dbReference type="Proteomes" id="UP001140094"/>
    </source>
</evidence>
<organism evidence="7 8">
    <name type="scientific">Coemansia guatemalensis</name>
    <dbReference type="NCBI Taxonomy" id="2761395"/>
    <lineage>
        <taxon>Eukaryota</taxon>
        <taxon>Fungi</taxon>
        <taxon>Fungi incertae sedis</taxon>
        <taxon>Zoopagomycota</taxon>
        <taxon>Kickxellomycotina</taxon>
        <taxon>Kickxellomycetes</taxon>
        <taxon>Kickxellales</taxon>
        <taxon>Kickxellaceae</taxon>
        <taxon>Coemansia</taxon>
    </lineage>
</organism>
<dbReference type="Pfam" id="PF00394">
    <property type="entry name" value="Cu-oxidase"/>
    <property type="match status" value="1"/>
</dbReference>
<name>A0A9W8LT63_9FUNG</name>
<evidence type="ECO:0000256" key="2">
    <source>
        <dbReference type="ARBA" id="ARBA00023008"/>
    </source>
</evidence>
<evidence type="ECO:0000256" key="1">
    <source>
        <dbReference type="ARBA" id="ARBA00010609"/>
    </source>
</evidence>
<keyword evidence="8" id="KW-1185">Reference proteome</keyword>
<reference evidence="7" key="1">
    <citation type="submission" date="2022-07" db="EMBL/GenBank/DDBJ databases">
        <title>Phylogenomic reconstructions and comparative analyses of Kickxellomycotina fungi.</title>
        <authorList>
            <person name="Reynolds N.K."/>
            <person name="Stajich J.E."/>
            <person name="Barry K."/>
            <person name="Grigoriev I.V."/>
            <person name="Crous P."/>
            <person name="Smith M.E."/>
        </authorList>
    </citation>
    <scope>NUCLEOTIDE SEQUENCE</scope>
    <source>
        <strain evidence="7">NRRL 1565</strain>
    </source>
</reference>
<feature type="chain" id="PRO_5040787803" evidence="3">
    <location>
        <begin position="17"/>
        <end position="558"/>
    </location>
</feature>
<evidence type="ECO:0000313" key="7">
    <source>
        <dbReference type="EMBL" id="KAJ2800573.1"/>
    </source>
</evidence>
<dbReference type="Pfam" id="PF07732">
    <property type="entry name" value="Cu-oxidase_3"/>
    <property type="match status" value="1"/>
</dbReference>
<evidence type="ECO:0000259" key="6">
    <source>
        <dbReference type="Pfam" id="PF07732"/>
    </source>
</evidence>
<dbReference type="SUPFAM" id="SSF49503">
    <property type="entry name" value="Cupredoxins"/>
    <property type="match status" value="3"/>
</dbReference>
<dbReference type="PANTHER" id="PTHR11709">
    <property type="entry name" value="MULTI-COPPER OXIDASE"/>
    <property type="match status" value="1"/>
</dbReference>
<dbReference type="InterPro" id="IPR045087">
    <property type="entry name" value="Cu-oxidase_fam"/>
</dbReference>
<dbReference type="InterPro" id="IPR008972">
    <property type="entry name" value="Cupredoxin"/>
</dbReference>
<dbReference type="GO" id="GO:0016491">
    <property type="term" value="F:oxidoreductase activity"/>
    <property type="evidence" value="ECO:0007669"/>
    <property type="project" value="InterPro"/>
</dbReference>
<feature type="domain" description="Plastocyanin-like" evidence="5">
    <location>
        <begin position="367"/>
        <end position="491"/>
    </location>
</feature>